<dbReference type="AlphaFoldDB" id="A0A3R8VZZ7"/>
<name>A0A3R8VZZ7_9CORY</name>
<evidence type="ECO:0000313" key="1">
    <source>
        <dbReference type="EMBL" id="RRO86700.1"/>
    </source>
</evidence>
<dbReference type="GeneID" id="60809071"/>
<dbReference type="InterPro" id="IPR000801">
    <property type="entry name" value="Esterase-like"/>
</dbReference>
<dbReference type="EMBL" id="PQNK01000007">
    <property type="protein sequence ID" value="RRO86700.1"/>
    <property type="molecule type" value="Genomic_DNA"/>
</dbReference>
<accession>A0A3R8VZZ7</accession>
<proteinExistence type="predicted"/>
<protein>
    <submittedName>
        <fullName evidence="1">Esterase family protein</fullName>
    </submittedName>
</protein>
<dbReference type="Pfam" id="PF00756">
    <property type="entry name" value="Esterase"/>
    <property type="match status" value="1"/>
</dbReference>
<comment type="caution">
    <text evidence="1">The sequence shown here is derived from an EMBL/GenBank/DDBJ whole genome shotgun (WGS) entry which is preliminary data.</text>
</comment>
<evidence type="ECO:0000313" key="2">
    <source>
        <dbReference type="Proteomes" id="UP000276526"/>
    </source>
</evidence>
<dbReference type="Proteomes" id="UP000276526">
    <property type="component" value="Unassembled WGS sequence"/>
</dbReference>
<dbReference type="PANTHER" id="PTHR48098:SF1">
    <property type="entry name" value="DIACYLGLYCEROL ACYLTRANSFERASE_MYCOLYLTRANSFERASE AG85A"/>
    <property type="match status" value="1"/>
</dbReference>
<reference evidence="1 2" key="1">
    <citation type="submission" date="2018-01" db="EMBL/GenBank/DDBJ databases">
        <title>Twenty Corynebacterium bovis Genomes.</title>
        <authorList>
            <person name="Gulvik C.A."/>
        </authorList>
    </citation>
    <scope>NUCLEOTIDE SEQUENCE [LARGE SCALE GENOMIC DNA]</scope>
    <source>
        <strain evidence="1 2">F6900</strain>
    </source>
</reference>
<dbReference type="PANTHER" id="PTHR48098">
    <property type="entry name" value="ENTEROCHELIN ESTERASE-RELATED"/>
    <property type="match status" value="1"/>
</dbReference>
<dbReference type="RefSeq" id="WP_043362209.1">
    <property type="nucleotide sequence ID" value="NZ_CP066067.1"/>
</dbReference>
<gene>
    <name evidence="1" type="ORF">CXF48_05305</name>
</gene>
<dbReference type="GO" id="GO:0016747">
    <property type="term" value="F:acyltransferase activity, transferring groups other than amino-acyl groups"/>
    <property type="evidence" value="ECO:0007669"/>
    <property type="project" value="TreeGrafter"/>
</dbReference>
<dbReference type="Gene3D" id="3.40.50.1820">
    <property type="entry name" value="alpha/beta hydrolase"/>
    <property type="match status" value="1"/>
</dbReference>
<sequence length="349" mass="37672">MRSVSRVNGWGRRVLAAVVTVATALGLATVAAPGAAADPDPREVLGPRCSWSDYNFYVQNCWFHSDAMQQDIQVQIKRSRSDAAVYMLDGLRARDDWNAWTWLGHGVDQFVNDDVNVVMPVGGASQFYADWVGPFQGSTTPKIPRWETFLTAELPAALQRDFGISPQRNAVVGLSMGGTAAMNLAAHHRNQFKQATSLSGYLNTTWPGMYASLQFAMNDGSPGANVWDMWGGPFDPLRVRNDPLLQTPALSGLPMYLSSGAGILGPQDDFLANPQGGVAGIVLEWISRDSTARFNLAALATGSQPVMSYPLIGVHNWTAWTPELGKARPYILSALGLGPQPGPRPTGSL</sequence>
<dbReference type="SUPFAM" id="SSF53474">
    <property type="entry name" value="alpha/beta-Hydrolases"/>
    <property type="match status" value="1"/>
</dbReference>
<organism evidence="1 2">
    <name type="scientific">Corynebacterium bovis</name>
    <dbReference type="NCBI Taxonomy" id="36808"/>
    <lineage>
        <taxon>Bacteria</taxon>
        <taxon>Bacillati</taxon>
        <taxon>Actinomycetota</taxon>
        <taxon>Actinomycetes</taxon>
        <taxon>Mycobacteriales</taxon>
        <taxon>Corynebacteriaceae</taxon>
        <taxon>Corynebacterium</taxon>
    </lineage>
</organism>
<dbReference type="InterPro" id="IPR050583">
    <property type="entry name" value="Mycobacterial_A85_antigen"/>
</dbReference>
<dbReference type="OrthoDB" id="4366784at2"/>
<dbReference type="InterPro" id="IPR029058">
    <property type="entry name" value="AB_hydrolase_fold"/>
</dbReference>